<dbReference type="RefSeq" id="WP_201426638.1">
    <property type="nucleotide sequence ID" value="NZ_JAEQMG010000023.1"/>
</dbReference>
<comment type="subcellular location">
    <subcellularLocation>
        <location evidence="1">Cell membrane</location>
        <topology evidence="1">Multi-pass membrane protein</topology>
    </subcellularLocation>
</comment>
<sequence>MLFNISYTTLNFICFVFVTMLVYFLFPAKKYKWTVLLAASMFFYAVAGYKYAFFILFTTLSTYLIALWISHVSAHSKKLLKEKKKEWDKDQKKKYKNKVKIQKRLIMTLALVINFGILAFLKYYGFFAGSLNDMLGSFGVSFSIPTLKLFLPLGISFYTFQSMGYIVDVYREKTDAQRNPFKLLLFVSFFPQIIQGPISIYDQLAAQLFEPHEFDFTRMKHGMELILWGFFKKLVIADRAYILIGAVEKDYTKFGGTTLTFTILLYALQLYADFSGGIDISRGVAQIFGVDMIDNFKRPYFSRSINEYWRRWHISLGAWLKNYLFYPIAMSNVFINAGKKMKGTRFGKTAAGSHIAKVLPTSVASLIVFLVVGVWHGADWKYVAFGVWNGVIIMVSIIMQPLFDGAVDKLRISRKNPFFIGFQVVRTLLVVLVGYVFDVAPSFGEGMRTLQLFFTGQNFSAGIEEISKLGLVASDYIILLIGAIIILIASIIQERHLDTDIRTMLDRKPVALRFLLLYLGI</sequence>
<feature type="transmembrane region" description="Helical" evidence="7">
    <location>
        <begin position="254"/>
        <end position="272"/>
    </location>
</feature>
<dbReference type="Pfam" id="PF03062">
    <property type="entry name" value="MBOAT"/>
    <property type="match status" value="2"/>
</dbReference>
<dbReference type="InterPro" id="IPR051085">
    <property type="entry name" value="MB_O-acyltransferase"/>
</dbReference>
<evidence type="ECO:0000313" key="8">
    <source>
        <dbReference type="EMBL" id="MBK6087329.1"/>
    </source>
</evidence>
<feature type="transmembrane region" description="Helical" evidence="7">
    <location>
        <begin position="138"/>
        <end position="160"/>
    </location>
</feature>
<keyword evidence="9" id="KW-1185">Reference proteome</keyword>
<feature type="transmembrane region" description="Helical" evidence="7">
    <location>
        <begin position="382"/>
        <end position="406"/>
    </location>
</feature>
<dbReference type="PANTHER" id="PTHR13285">
    <property type="entry name" value="ACYLTRANSFERASE"/>
    <property type="match status" value="1"/>
</dbReference>
<dbReference type="GO" id="GO:0042121">
    <property type="term" value="P:alginic acid biosynthetic process"/>
    <property type="evidence" value="ECO:0007669"/>
    <property type="project" value="InterPro"/>
</dbReference>
<reference evidence="8" key="1">
    <citation type="submission" date="2021-01" db="EMBL/GenBank/DDBJ databases">
        <title>Genome public.</title>
        <authorList>
            <person name="Liu C."/>
            <person name="Sun Q."/>
        </authorList>
    </citation>
    <scope>NUCLEOTIDE SEQUENCE</scope>
    <source>
        <strain evidence="8">M6</strain>
    </source>
</reference>
<feature type="transmembrane region" description="Helical" evidence="7">
    <location>
        <begin position="105"/>
        <end position="126"/>
    </location>
</feature>
<dbReference type="Proteomes" id="UP000633365">
    <property type="component" value="Unassembled WGS sequence"/>
</dbReference>
<dbReference type="GO" id="GO:0005886">
    <property type="term" value="C:plasma membrane"/>
    <property type="evidence" value="ECO:0007669"/>
    <property type="project" value="UniProtKB-SubCell"/>
</dbReference>
<dbReference type="InterPro" id="IPR028362">
    <property type="entry name" value="AlgI"/>
</dbReference>
<keyword evidence="3" id="KW-1003">Cell membrane</keyword>
<evidence type="ECO:0000256" key="3">
    <source>
        <dbReference type="ARBA" id="ARBA00022475"/>
    </source>
</evidence>
<dbReference type="EMBL" id="JAEQMG010000023">
    <property type="protein sequence ID" value="MBK6087329.1"/>
    <property type="molecule type" value="Genomic_DNA"/>
</dbReference>
<feature type="non-terminal residue" evidence="8">
    <location>
        <position position="521"/>
    </location>
</feature>
<feature type="transmembrane region" description="Helical" evidence="7">
    <location>
        <begin position="418"/>
        <end position="437"/>
    </location>
</feature>
<evidence type="ECO:0000256" key="6">
    <source>
        <dbReference type="ARBA" id="ARBA00023136"/>
    </source>
</evidence>
<feature type="transmembrane region" description="Helical" evidence="7">
    <location>
        <begin position="33"/>
        <end position="49"/>
    </location>
</feature>
<dbReference type="PIRSF" id="PIRSF500217">
    <property type="entry name" value="AlgI"/>
    <property type="match status" value="1"/>
</dbReference>
<feature type="transmembrane region" description="Helical" evidence="7">
    <location>
        <begin position="225"/>
        <end position="247"/>
    </location>
</feature>
<dbReference type="GO" id="GO:0016746">
    <property type="term" value="F:acyltransferase activity"/>
    <property type="evidence" value="ECO:0007669"/>
    <property type="project" value="InterPro"/>
</dbReference>
<keyword evidence="4 7" id="KW-0812">Transmembrane</keyword>
<proteinExistence type="inferred from homology"/>
<gene>
    <name evidence="8" type="ORF">JKK62_01430</name>
</gene>
<dbReference type="InterPro" id="IPR024194">
    <property type="entry name" value="Ac/AlaTfrase_AlgI/DltB"/>
</dbReference>
<comment type="similarity">
    <text evidence="2">Belongs to the membrane-bound acyltransferase family.</text>
</comment>
<protein>
    <submittedName>
        <fullName evidence="8">MBOAT family protein</fullName>
    </submittedName>
</protein>
<feature type="transmembrane region" description="Helical" evidence="7">
    <location>
        <begin position="181"/>
        <end position="201"/>
    </location>
</feature>
<keyword evidence="5 7" id="KW-1133">Transmembrane helix</keyword>
<feature type="transmembrane region" description="Helical" evidence="7">
    <location>
        <begin position="55"/>
        <end position="74"/>
    </location>
</feature>
<feature type="transmembrane region" description="Helical" evidence="7">
    <location>
        <begin position="318"/>
        <end position="337"/>
    </location>
</feature>
<feature type="transmembrane region" description="Helical" evidence="7">
    <location>
        <begin position="476"/>
        <end position="492"/>
    </location>
</feature>
<feature type="transmembrane region" description="Helical" evidence="7">
    <location>
        <begin position="6"/>
        <end position="26"/>
    </location>
</feature>
<name>A0A934U172_9FIRM</name>
<accession>A0A934U172</accession>
<dbReference type="PANTHER" id="PTHR13285:SF18">
    <property type="entry name" value="PROTEIN-CYSTEINE N-PALMITOYLTRANSFERASE RASP"/>
    <property type="match status" value="1"/>
</dbReference>
<comment type="caution">
    <text evidence="8">The sequence shown here is derived from an EMBL/GenBank/DDBJ whole genome shotgun (WGS) entry which is preliminary data.</text>
</comment>
<keyword evidence="6 7" id="KW-0472">Membrane</keyword>
<dbReference type="AlphaFoldDB" id="A0A934U172"/>
<evidence type="ECO:0000256" key="7">
    <source>
        <dbReference type="SAM" id="Phobius"/>
    </source>
</evidence>
<evidence type="ECO:0000256" key="2">
    <source>
        <dbReference type="ARBA" id="ARBA00010323"/>
    </source>
</evidence>
<evidence type="ECO:0000256" key="4">
    <source>
        <dbReference type="ARBA" id="ARBA00022692"/>
    </source>
</evidence>
<dbReference type="PIRSF" id="PIRSF016636">
    <property type="entry name" value="AlgI_DltB"/>
    <property type="match status" value="1"/>
</dbReference>
<evidence type="ECO:0000256" key="5">
    <source>
        <dbReference type="ARBA" id="ARBA00022989"/>
    </source>
</evidence>
<feature type="transmembrane region" description="Helical" evidence="7">
    <location>
        <begin position="358"/>
        <end position="376"/>
    </location>
</feature>
<organism evidence="8 9">
    <name type="scientific">Ruminococcus difficilis</name>
    <dbReference type="NCBI Taxonomy" id="2763069"/>
    <lineage>
        <taxon>Bacteria</taxon>
        <taxon>Bacillati</taxon>
        <taxon>Bacillota</taxon>
        <taxon>Clostridia</taxon>
        <taxon>Eubacteriales</taxon>
        <taxon>Oscillospiraceae</taxon>
        <taxon>Ruminococcus</taxon>
    </lineage>
</organism>
<evidence type="ECO:0000313" key="9">
    <source>
        <dbReference type="Proteomes" id="UP000633365"/>
    </source>
</evidence>
<dbReference type="InterPro" id="IPR004299">
    <property type="entry name" value="MBOAT_fam"/>
</dbReference>
<evidence type="ECO:0000256" key="1">
    <source>
        <dbReference type="ARBA" id="ARBA00004651"/>
    </source>
</evidence>